<dbReference type="SUPFAM" id="SSF63825">
    <property type="entry name" value="YWTD domain"/>
    <property type="match status" value="1"/>
</dbReference>
<comment type="caution">
    <text evidence="2">The sequence shown here is derived from an EMBL/GenBank/DDBJ whole genome shotgun (WGS) entry which is preliminary data.</text>
</comment>
<gene>
    <name evidence="2" type="ORF">QUF89_24075</name>
</gene>
<dbReference type="InterPro" id="IPR017481">
    <property type="entry name" value="CHP03032"/>
</dbReference>
<evidence type="ECO:0000313" key="3">
    <source>
        <dbReference type="Proteomes" id="UP001234602"/>
    </source>
</evidence>
<proteinExistence type="predicted"/>
<evidence type="ECO:0000259" key="1">
    <source>
        <dbReference type="Pfam" id="PF16261"/>
    </source>
</evidence>
<reference evidence="2" key="1">
    <citation type="submission" date="2023-06" db="EMBL/GenBank/DDBJ databases">
        <title>Comparative genomics of Bacillaceae isolates and their secondary metabolite potential.</title>
        <authorList>
            <person name="Song L."/>
            <person name="Nielsen L.J."/>
            <person name="Mohite O."/>
            <person name="Xu X."/>
            <person name="Weber T."/>
            <person name="Kovacs A.T."/>
        </authorList>
    </citation>
    <scope>NUCLEOTIDE SEQUENCE</scope>
    <source>
        <strain evidence="2">D8_B_37</strain>
    </source>
</reference>
<feature type="domain" description="Conserved hypothetical protein CHP03032" evidence="1">
    <location>
        <begin position="63"/>
        <end position="280"/>
    </location>
</feature>
<sequence length="281" mass="32254">MDDCKLLISCCNHKGALYLVQFKHQEYEIKKILNVGCTGITKYGSSFVVLSNSHGIFILDENLKVIKNKAFCTELDLHGIAIDNDKAYIIETKTNSIGVYNLENNLERIDEIRFSSENDDVCHVNDLYIVNDKLYVSMFSNPPRKNLLSFTSYFPNKTIPKGVILEYSLQERKVVKICYDKLLQPHSVLHYDDKMYYCVSGDFLVKRNVEDIFKCLGYTRGLAVRNQTMFIGQSESRQIPVLLKKHTNILLDCGIYVHDISTKLSSFIHIPSEEIYGILVI</sequence>
<name>A0AAW7IGQ3_9BACI</name>
<dbReference type="Proteomes" id="UP001234602">
    <property type="component" value="Unassembled WGS sequence"/>
</dbReference>
<organism evidence="2 3">
    <name type="scientific">Peribacillus simplex</name>
    <dbReference type="NCBI Taxonomy" id="1478"/>
    <lineage>
        <taxon>Bacteria</taxon>
        <taxon>Bacillati</taxon>
        <taxon>Bacillota</taxon>
        <taxon>Bacilli</taxon>
        <taxon>Bacillales</taxon>
        <taxon>Bacillaceae</taxon>
        <taxon>Peribacillus</taxon>
    </lineage>
</organism>
<accession>A0AAW7IGQ3</accession>
<dbReference type="EMBL" id="JAUCEY010000008">
    <property type="protein sequence ID" value="MDM5455193.1"/>
    <property type="molecule type" value="Genomic_DNA"/>
</dbReference>
<dbReference type="Pfam" id="PF16261">
    <property type="entry name" value="DUF4915"/>
    <property type="match status" value="1"/>
</dbReference>
<protein>
    <submittedName>
        <fullName evidence="2">DUF4915 domain-containing protein</fullName>
    </submittedName>
</protein>
<evidence type="ECO:0000313" key="2">
    <source>
        <dbReference type="EMBL" id="MDM5455193.1"/>
    </source>
</evidence>
<dbReference type="AlphaFoldDB" id="A0AAW7IGQ3"/>